<dbReference type="PRINTS" id="PR00095">
    <property type="entry name" value="ANTSNTHASEI"/>
</dbReference>
<feature type="domain" description="Chorismate-utilising enzyme C-terminal" evidence="1">
    <location>
        <begin position="134"/>
        <end position="405"/>
    </location>
</feature>
<name>A0ABX2BJM2_9BURK</name>
<dbReference type="Proteomes" id="UP000652198">
    <property type="component" value="Unassembled WGS sequence"/>
</dbReference>
<dbReference type="PANTHER" id="PTHR11236:SF50">
    <property type="entry name" value="AMINODEOXYCHORISMATE SYNTHASE COMPONENT 1"/>
    <property type="match status" value="1"/>
</dbReference>
<evidence type="ECO:0000259" key="1">
    <source>
        <dbReference type="Pfam" id="PF00425"/>
    </source>
</evidence>
<organism evidence="2 3">
    <name type="scientific">Paraburkholderia solitsugae</name>
    <dbReference type="NCBI Taxonomy" id="2675748"/>
    <lineage>
        <taxon>Bacteria</taxon>
        <taxon>Pseudomonadati</taxon>
        <taxon>Pseudomonadota</taxon>
        <taxon>Betaproteobacteria</taxon>
        <taxon>Burkholderiales</taxon>
        <taxon>Burkholderiaceae</taxon>
        <taxon>Paraburkholderia</taxon>
    </lineage>
</organism>
<dbReference type="SUPFAM" id="SSF56322">
    <property type="entry name" value="ADC synthase"/>
    <property type="match status" value="1"/>
</dbReference>
<protein>
    <recommendedName>
        <fullName evidence="1">Chorismate-utilising enzyme C-terminal domain-containing protein</fullName>
    </recommendedName>
</protein>
<comment type="caution">
    <text evidence="2">The sequence shown here is derived from an EMBL/GenBank/DDBJ whole genome shotgun (WGS) entry which is preliminary data.</text>
</comment>
<reference evidence="2 3" key="1">
    <citation type="submission" date="2019-11" db="EMBL/GenBank/DDBJ databases">
        <title>Metabolism of dissolved organic matter in forest soils.</title>
        <authorList>
            <person name="Cyle K.T."/>
            <person name="Wilhelm R.C."/>
            <person name="Martinez C.E."/>
        </authorList>
    </citation>
    <scope>NUCLEOTIDE SEQUENCE [LARGE SCALE GENOMIC DNA]</scope>
    <source>
        <strain evidence="2 3">1N</strain>
    </source>
</reference>
<dbReference type="EMBL" id="WOEY01000015">
    <property type="protein sequence ID" value="NPT40366.1"/>
    <property type="molecule type" value="Genomic_DNA"/>
</dbReference>
<gene>
    <name evidence="2" type="ORF">GNZ12_03370</name>
</gene>
<keyword evidence="3" id="KW-1185">Reference proteome</keyword>
<proteinExistence type="predicted"/>
<dbReference type="Gene3D" id="3.60.120.10">
    <property type="entry name" value="Anthranilate synthase"/>
    <property type="match status" value="1"/>
</dbReference>
<dbReference type="InterPro" id="IPR015890">
    <property type="entry name" value="Chorismate_C"/>
</dbReference>
<evidence type="ECO:0000313" key="3">
    <source>
        <dbReference type="Proteomes" id="UP000652198"/>
    </source>
</evidence>
<dbReference type="InterPro" id="IPR005801">
    <property type="entry name" value="ADC_synthase"/>
</dbReference>
<dbReference type="InterPro" id="IPR019999">
    <property type="entry name" value="Anth_synth_I-like"/>
</dbReference>
<evidence type="ECO:0000313" key="2">
    <source>
        <dbReference type="EMBL" id="NPT40366.1"/>
    </source>
</evidence>
<sequence>MERDSIRCGISDNFDTFVLLDDCEATAEKPYSRLYTGYVREIVCTGCNQIDKVVAEVEDEIRRGLHAIVVADYEFGAQLQLQGAHEGKARFLVFEQCTRLCKDQVDRWLCQKDGGAATPSLASVTGITPSVSAPEFADAIHSIHESLHAGDAYQINFTYRLEFDIIGHPIGLYRRLRSRQPVRYGALISLPTGEWVLSCSPELFASKGGPLVRCRPMKGTAPRSSDLDVDRGAAHFLSTDPKNRAENVMIVDLLRNDLSRIAEIGTVRTPELFTIEEYPSVWQMTSTVEATIRRDCSFADILRALFPCGSITGAPKHMSMQLIKKLENTPRGIYTGAIGWLEAPPLSDEDRVVSACGDFCLSVAIRTVTVSAPSPSNTRRGRLGVGGGIVLDSHAKDEHAETLLKASFLTETEPMAWVSGNRSSSPSSIIACAPLPASSSG</sequence>
<accession>A0ABX2BJM2</accession>
<dbReference type="Pfam" id="PF00425">
    <property type="entry name" value="Chorismate_bind"/>
    <property type="match status" value="1"/>
</dbReference>
<dbReference type="PANTHER" id="PTHR11236">
    <property type="entry name" value="AMINOBENZOATE/ANTHRANILATE SYNTHASE"/>
    <property type="match status" value="1"/>
</dbReference>